<sequence length="95" mass="10583">MIFSPWREISRISAPLRASDGASFPNWASGLMSRGASSGTFEISSNCRFVPSSRLNLSRLEDGVMTRRDLWAHQPERLESRPNAAAKESRGRDCV</sequence>
<comment type="caution">
    <text evidence="2">The sequence shown here is derived from an EMBL/GenBank/DDBJ whole genome shotgun (WGS) entry which is preliminary data.</text>
</comment>
<name>A0ABR3CZ20_NEUIN</name>
<protein>
    <submittedName>
        <fullName evidence="2">Uncharacterized protein</fullName>
    </submittedName>
</protein>
<keyword evidence="3" id="KW-1185">Reference proteome</keyword>
<organism evidence="2 3">
    <name type="scientific">Neurospora intermedia</name>
    <dbReference type="NCBI Taxonomy" id="5142"/>
    <lineage>
        <taxon>Eukaryota</taxon>
        <taxon>Fungi</taxon>
        <taxon>Dikarya</taxon>
        <taxon>Ascomycota</taxon>
        <taxon>Pezizomycotina</taxon>
        <taxon>Sordariomycetes</taxon>
        <taxon>Sordariomycetidae</taxon>
        <taxon>Sordariales</taxon>
        <taxon>Sordariaceae</taxon>
        <taxon>Neurospora</taxon>
    </lineage>
</organism>
<evidence type="ECO:0000313" key="3">
    <source>
        <dbReference type="Proteomes" id="UP001451303"/>
    </source>
</evidence>
<proteinExistence type="predicted"/>
<gene>
    <name evidence="2" type="ORF">QR685DRAFT_576161</name>
</gene>
<dbReference type="Proteomes" id="UP001451303">
    <property type="component" value="Unassembled WGS sequence"/>
</dbReference>
<accession>A0ABR3CZ20</accession>
<dbReference type="EMBL" id="JAVLET010000016">
    <property type="protein sequence ID" value="KAL0465674.1"/>
    <property type="molecule type" value="Genomic_DNA"/>
</dbReference>
<feature type="region of interest" description="Disordered" evidence="1">
    <location>
        <begin position="73"/>
        <end position="95"/>
    </location>
</feature>
<evidence type="ECO:0000256" key="1">
    <source>
        <dbReference type="SAM" id="MobiDB-lite"/>
    </source>
</evidence>
<reference evidence="2 3" key="1">
    <citation type="submission" date="2023-09" db="EMBL/GenBank/DDBJ databases">
        <title>Multi-omics analysis of a traditional fermented food reveals byproduct-associated fungal strains for waste-to-food upcycling.</title>
        <authorList>
            <consortium name="Lawrence Berkeley National Laboratory"/>
            <person name="Rekdal V.M."/>
            <person name="Villalobos-Escobedo J.M."/>
            <person name="Rodriguez-Valeron N."/>
            <person name="Garcia M.O."/>
            <person name="Vasquez D.P."/>
            <person name="Damayanti I."/>
            <person name="Sorensen P.M."/>
            <person name="Baidoo E.E."/>
            <person name="De Carvalho A.C."/>
            <person name="Riley R."/>
            <person name="Lipzen A."/>
            <person name="He G."/>
            <person name="Yan M."/>
            <person name="Haridas S."/>
            <person name="Daum C."/>
            <person name="Yoshinaga Y."/>
            <person name="Ng V."/>
            <person name="Grigoriev I.V."/>
            <person name="Munk R."/>
            <person name="Nuraida L."/>
            <person name="Wijaya C.H."/>
            <person name="Morales P.-C."/>
            <person name="Keasling J.D."/>
        </authorList>
    </citation>
    <scope>NUCLEOTIDE SEQUENCE [LARGE SCALE GENOMIC DNA]</scope>
    <source>
        <strain evidence="2 3">FGSC 2613</strain>
    </source>
</reference>
<evidence type="ECO:0000313" key="2">
    <source>
        <dbReference type="EMBL" id="KAL0465674.1"/>
    </source>
</evidence>